<dbReference type="InterPro" id="IPR023397">
    <property type="entry name" value="SAM-dep_MeTrfase_MraW_recog"/>
</dbReference>
<comment type="catalytic activity">
    <reaction evidence="6">
        <text>cytidine(1402) in 16S rRNA + S-adenosyl-L-methionine = N(4)-methylcytidine(1402) in 16S rRNA + S-adenosyl-L-homocysteine + H(+)</text>
        <dbReference type="Rhea" id="RHEA:42928"/>
        <dbReference type="Rhea" id="RHEA-COMP:10286"/>
        <dbReference type="Rhea" id="RHEA-COMP:10287"/>
        <dbReference type="ChEBI" id="CHEBI:15378"/>
        <dbReference type="ChEBI" id="CHEBI:57856"/>
        <dbReference type="ChEBI" id="CHEBI:59789"/>
        <dbReference type="ChEBI" id="CHEBI:74506"/>
        <dbReference type="ChEBI" id="CHEBI:82748"/>
        <dbReference type="EC" id="2.1.1.199"/>
    </reaction>
</comment>
<dbReference type="Gene3D" id="3.40.50.150">
    <property type="entry name" value="Vaccinia Virus protein VP39"/>
    <property type="match status" value="1"/>
</dbReference>
<feature type="binding site" evidence="6">
    <location>
        <begin position="33"/>
        <end position="35"/>
    </location>
    <ligand>
        <name>S-adenosyl-L-methionine</name>
        <dbReference type="ChEBI" id="CHEBI:59789"/>
    </ligand>
</feature>
<dbReference type="SUPFAM" id="SSF81799">
    <property type="entry name" value="Putative methyltransferase TM0872, insert domain"/>
    <property type="match status" value="1"/>
</dbReference>
<evidence type="ECO:0000256" key="7">
    <source>
        <dbReference type="SAM" id="MobiDB-lite"/>
    </source>
</evidence>
<evidence type="ECO:0000256" key="3">
    <source>
        <dbReference type="ARBA" id="ARBA00022603"/>
    </source>
</evidence>
<keyword evidence="2 6" id="KW-0698">rRNA processing</keyword>
<feature type="binding site" evidence="6">
    <location>
        <position position="80"/>
    </location>
    <ligand>
        <name>S-adenosyl-L-methionine</name>
        <dbReference type="ChEBI" id="CHEBI:59789"/>
    </ligand>
</feature>
<organism evidence="8">
    <name type="scientific">Thermosulfurimonas dismutans</name>
    <dbReference type="NCBI Taxonomy" id="999894"/>
    <lineage>
        <taxon>Bacteria</taxon>
        <taxon>Pseudomonadati</taxon>
        <taxon>Thermodesulfobacteriota</taxon>
        <taxon>Thermodesulfobacteria</taxon>
        <taxon>Thermodesulfobacteriales</taxon>
        <taxon>Thermodesulfobacteriaceae</taxon>
        <taxon>Thermosulfurimonas</taxon>
    </lineage>
</organism>
<evidence type="ECO:0000256" key="6">
    <source>
        <dbReference type="HAMAP-Rule" id="MF_01007"/>
    </source>
</evidence>
<comment type="caution">
    <text evidence="8">The sequence shown here is derived from an EMBL/GenBank/DDBJ whole genome shotgun (WGS) entry which is preliminary data.</text>
</comment>
<accession>A0A7C3CPI1</accession>
<sequence length="292" mass="33500">MKVGHEPVLVREVLEWLAVRPGGWYADGTVGLGGHSEAILRASSPDGFLFGFEWDEESLHQAEKRLSPFAGRFRLFRANFAEMPQILAREGVQVEGILLDLGLSSFLLKGSGRGFSFLREEPLDMRMDTRLRITARDLVNRLSYPQLVELLRNYGEEPRAAKIARAIVEARRKKRIETSLELARIVEKAVRPRKRGEHPATLTFQALRIAVNRELENLEHFLSRAPEILKPGGRLAIISFHSLEDRMVKRAFREDPRLRVLTRKPVRPSEDEVRRNPRARSARLRVAERCRS</sequence>
<dbReference type="HAMAP" id="MF_01007">
    <property type="entry name" value="16SrRNA_methyltr_H"/>
    <property type="match status" value="1"/>
</dbReference>
<comment type="caution">
    <text evidence="6">Lacks conserved residue(s) required for the propagation of feature annotation.</text>
</comment>
<dbReference type="GO" id="GO:0071424">
    <property type="term" value="F:rRNA (cytosine-N4-)-methyltransferase activity"/>
    <property type="evidence" value="ECO:0007669"/>
    <property type="project" value="UniProtKB-UniRule"/>
</dbReference>
<dbReference type="PANTHER" id="PTHR11265:SF0">
    <property type="entry name" value="12S RRNA N4-METHYLCYTIDINE METHYLTRANSFERASE"/>
    <property type="match status" value="1"/>
</dbReference>
<dbReference type="Proteomes" id="UP000886043">
    <property type="component" value="Unassembled WGS sequence"/>
</dbReference>
<comment type="similarity">
    <text evidence="1 6">Belongs to the methyltransferase superfamily. RsmH family.</text>
</comment>
<feature type="region of interest" description="Disordered" evidence="7">
    <location>
        <begin position="266"/>
        <end position="285"/>
    </location>
</feature>
<dbReference type="EMBL" id="DRMH01000049">
    <property type="protein sequence ID" value="HFC97629.1"/>
    <property type="molecule type" value="Genomic_DNA"/>
</dbReference>
<keyword evidence="5 6" id="KW-0949">S-adenosyl-L-methionine</keyword>
<gene>
    <name evidence="6 8" type="primary">rsmH</name>
    <name evidence="8" type="ORF">ENJ40_04100</name>
</gene>
<comment type="subcellular location">
    <subcellularLocation>
        <location evidence="6">Cytoplasm</location>
    </subcellularLocation>
</comment>
<dbReference type="GO" id="GO:0005737">
    <property type="term" value="C:cytoplasm"/>
    <property type="evidence" value="ECO:0007669"/>
    <property type="project" value="UniProtKB-SubCell"/>
</dbReference>
<dbReference type="EC" id="2.1.1.199" evidence="6"/>
<name>A0A7C3CPI1_9BACT</name>
<dbReference type="Pfam" id="PF01795">
    <property type="entry name" value="Methyltransf_5"/>
    <property type="match status" value="1"/>
</dbReference>
<dbReference type="PIRSF" id="PIRSF004486">
    <property type="entry name" value="MraW"/>
    <property type="match status" value="1"/>
</dbReference>
<dbReference type="InterPro" id="IPR002903">
    <property type="entry name" value="RsmH"/>
</dbReference>
<keyword evidence="3 6" id="KW-0489">Methyltransferase</keyword>
<keyword evidence="6" id="KW-0963">Cytoplasm</keyword>
<dbReference type="PANTHER" id="PTHR11265">
    <property type="entry name" value="S-ADENOSYL-METHYLTRANSFERASE MRAW"/>
    <property type="match status" value="1"/>
</dbReference>
<proteinExistence type="inferred from homology"/>
<dbReference type="GO" id="GO:0070475">
    <property type="term" value="P:rRNA base methylation"/>
    <property type="evidence" value="ECO:0007669"/>
    <property type="project" value="UniProtKB-UniRule"/>
</dbReference>
<evidence type="ECO:0000313" key="8">
    <source>
        <dbReference type="EMBL" id="HFC97629.1"/>
    </source>
</evidence>
<dbReference type="NCBIfam" id="TIGR00006">
    <property type="entry name" value="16S rRNA (cytosine(1402)-N(4))-methyltransferase RsmH"/>
    <property type="match status" value="1"/>
</dbReference>
<evidence type="ECO:0000256" key="2">
    <source>
        <dbReference type="ARBA" id="ARBA00022552"/>
    </source>
</evidence>
<dbReference type="Gene3D" id="1.10.150.170">
    <property type="entry name" value="Putative methyltransferase TM0872, insert domain"/>
    <property type="match status" value="1"/>
</dbReference>
<dbReference type="InterPro" id="IPR029063">
    <property type="entry name" value="SAM-dependent_MTases_sf"/>
</dbReference>
<comment type="function">
    <text evidence="6">Specifically methylates the N4 position of cytidine in position 1402 (C1402) of 16S rRNA.</text>
</comment>
<dbReference type="SUPFAM" id="SSF53335">
    <property type="entry name" value="S-adenosyl-L-methionine-dependent methyltransferases"/>
    <property type="match status" value="1"/>
</dbReference>
<keyword evidence="4 6" id="KW-0808">Transferase</keyword>
<feature type="binding site" evidence="6">
    <location>
        <position position="53"/>
    </location>
    <ligand>
        <name>S-adenosyl-L-methionine</name>
        <dbReference type="ChEBI" id="CHEBI:59789"/>
    </ligand>
</feature>
<protein>
    <recommendedName>
        <fullName evidence="6">Ribosomal RNA small subunit methyltransferase H</fullName>
        <ecNumber evidence="6">2.1.1.199</ecNumber>
    </recommendedName>
    <alternativeName>
        <fullName evidence="6">16S rRNA m(4)C1402 methyltransferase</fullName>
    </alternativeName>
    <alternativeName>
        <fullName evidence="6">rRNA (cytosine-N(4)-)-methyltransferase RsmH</fullName>
    </alternativeName>
</protein>
<evidence type="ECO:0000256" key="1">
    <source>
        <dbReference type="ARBA" id="ARBA00010396"/>
    </source>
</evidence>
<evidence type="ECO:0000256" key="4">
    <source>
        <dbReference type="ARBA" id="ARBA00022679"/>
    </source>
</evidence>
<dbReference type="AlphaFoldDB" id="A0A7C3CPI1"/>
<reference evidence="8" key="1">
    <citation type="journal article" date="2020" name="mSystems">
        <title>Genome- and Community-Level Interaction Insights into Carbon Utilization and Element Cycling Functions of Hydrothermarchaeota in Hydrothermal Sediment.</title>
        <authorList>
            <person name="Zhou Z."/>
            <person name="Liu Y."/>
            <person name="Xu W."/>
            <person name="Pan J."/>
            <person name="Luo Z.H."/>
            <person name="Li M."/>
        </authorList>
    </citation>
    <scope>NUCLEOTIDE SEQUENCE [LARGE SCALE GENOMIC DNA]</scope>
    <source>
        <strain evidence="8">HyVt-483</strain>
    </source>
</reference>
<feature type="binding site" evidence="6">
    <location>
        <position position="100"/>
    </location>
    <ligand>
        <name>S-adenosyl-L-methionine</name>
        <dbReference type="ChEBI" id="CHEBI:59789"/>
    </ligand>
</feature>
<evidence type="ECO:0000256" key="5">
    <source>
        <dbReference type="ARBA" id="ARBA00022691"/>
    </source>
</evidence>